<dbReference type="AlphaFoldDB" id="A0A2R6RPP8"/>
<name>A0A2R6RPP8_9APHY</name>
<organism evidence="2 3">
    <name type="scientific">Hermanssonia centrifuga</name>
    <dbReference type="NCBI Taxonomy" id="98765"/>
    <lineage>
        <taxon>Eukaryota</taxon>
        <taxon>Fungi</taxon>
        <taxon>Dikarya</taxon>
        <taxon>Basidiomycota</taxon>
        <taxon>Agaricomycotina</taxon>
        <taxon>Agaricomycetes</taxon>
        <taxon>Polyporales</taxon>
        <taxon>Meruliaceae</taxon>
        <taxon>Hermanssonia</taxon>
    </lineage>
</organism>
<evidence type="ECO:0000313" key="2">
    <source>
        <dbReference type="EMBL" id="PSS32004.1"/>
    </source>
</evidence>
<accession>A0A2R6RPP8</accession>
<reference evidence="2 3" key="1">
    <citation type="submission" date="2018-02" db="EMBL/GenBank/DDBJ databases">
        <title>Genome sequence of the basidiomycete white-rot fungus Phlebia centrifuga.</title>
        <authorList>
            <person name="Granchi Z."/>
            <person name="Peng M."/>
            <person name="de Vries R.P."/>
            <person name="Hilden K."/>
            <person name="Makela M.R."/>
            <person name="Grigoriev I."/>
            <person name="Riley R."/>
        </authorList>
    </citation>
    <scope>NUCLEOTIDE SEQUENCE [LARGE SCALE GENOMIC DNA]</scope>
    <source>
        <strain evidence="2 3">FBCC195</strain>
    </source>
</reference>
<protein>
    <submittedName>
        <fullName evidence="2">Uncharacterized protein</fullName>
    </submittedName>
</protein>
<evidence type="ECO:0000313" key="3">
    <source>
        <dbReference type="Proteomes" id="UP000186601"/>
    </source>
</evidence>
<evidence type="ECO:0000256" key="1">
    <source>
        <dbReference type="SAM" id="MobiDB-lite"/>
    </source>
</evidence>
<proteinExistence type="predicted"/>
<sequence length="119" mass="12796">MLVREPKAIGSSECSSREAREGQKPLESEIGKRQAGAVGGMFCRKAELRIPPQIGRSCGKKSGVQLLGNAGIGPLKPSMIAEQNKLKRQDPAIPSKPETCSFIICTADFYFPHTPLPSS</sequence>
<comment type="caution">
    <text evidence="2">The sequence shown here is derived from an EMBL/GenBank/DDBJ whole genome shotgun (WGS) entry which is preliminary data.</text>
</comment>
<gene>
    <name evidence="2" type="ORF">PHLCEN_2v2246</name>
</gene>
<keyword evidence="3" id="KW-1185">Reference proteome</keyword>
<feature type="compositionally biased region" description="Basic and acidic residues" evidence="1">
    <location>
        <begin position="15"/>
        <end position="31"/>
    </location>
</feature>
<dbReference type="Proteomes" id="UP000186601">
    <property type="component" value="Unassembled WGS sequence"/>
</dbReference>
<feature type="region of interest" description="Disordered" evidence="1">
    <location>
        <begin position="1"/>
        <end position="31"/>
    </location>
</feature>
<dbReference type="EMBL" id="MLYV02000207">
    <property type="protein sequence ID" value="PSS32004.1"/>
    <property type="molecule type" value="Genomic_DNA"/>
</dbReference>